<accession>A0A2T6FXK9</accession>
<protein>
    <submittedName>
        <fullName evidence="1">Uncharacterized protein</fullName>
    </submittedName>
</protein>
<reference evidence="1 2" key="1">
    <citation type="submission" date="2018-03" db="EMBL/GenBank/DDBJ databases">
        <title>Genome sequence of Paenibacillus elgii strain AC13 an antimicrobial compound producing bacteria.</title>
        <authorList>
            <person name="Kurokawa A.S."/>
            <person name="Araujo J.F."/>
            <person name="Costa R.A."/>
            <person name="Ortega D.B."/>
            <person name="Pires A.S."/>
            <person name="Pappas G.J.Jr."/>
            <person name="Franco O.L."/>
            <person name="Barreto C."/>
            <person name="Magalhaes B.S."/>
            <person name="Kruger R.H."/>
        </authorList>
    </citation>
    <scope>NUCLEOTIDE SEQUENCE [LARGE SCALE GENOMIC DNA]</scope>
    <source>
        <strain evidence="1 2">AC13</strain>
    </source>
</reference>
<dbReference type="RefSeq" id="WP_108533690.1">
    <property type="nucleotide sequence ID" value="NZ_PYHP01000069.1"/>
</dbReference>
<name>A0A2T6FXK9_9BACL</name>
<dbReference type="EMBL" id="PYHP01000069">
    <property type="protein sequence ID" value="PUA36643.1"/>
    <property type="molecule type" value="Genomic_DNA"/>
</dbReference>
<evidence type="ECO:0000313" key="1">
    <source>
        <dbReference type="EMBL" id="PUA36643.1"/>
    </source>
</evidence>
<comment type="caution">
    <text evidence="1">The sequence shown here is derived from an EMBL/GenBank/DDBJ whole genome shotgun (WGS) entry which is preliminary data.</text>
</comment>
<dbReference type="Proteomes" id="UP000244184">
    <property type="component" value="Unassembled WGS sequence"/>
</dbReference>
<evidence type="ECO:0000313" key="2">
    <source>
        <dbReference type="Proteomes" id="UP000244184"/>
    </source>
</evidence>
<gene>
    <name evidence="1" type="ORF">C8Z91_25020</name>
</gene>
<organism evidence="1 2">
    <name type="scientific">Paenibacillus elgii</name>
    <dbReference type="NCBI Taxonomy" id="189691"/>
    <lineage>
        <taxon>Bacteria</taxon>
        <taxon>Bacillati</taxon>
        <taxon>Bacillota</taxon>
        <taxon>Bacilli</taxon>
        <taxon>Bacillales</taxon>
        <taxon>Paenibacillaceae</taxon>
        <taxon>Paenibacillus</taxon>
    </lineage>
</organism>
<sequence length="107" mass="12079">MYKVKIGISGNTSAPCLQVIQSKGFVVVSMSTHLVSDDVWSAVHDYSAEKDGLFFNATNLEELLGLIAMWEHRGDSWHAQHDEIDVYHKLQDDSPLYDKDGNLIEQE</sequence>
<dbReference type="AlphaFoldDB" id="A0A2T6FXK9"/>
<proteinExistence type="predicted"/>